<evidence type="ECO:0000256" key="10">
    <source>
        <dbReference type="SAM" id="MobiDB-lite"/>
    </source>
</evidence>
<dbReference type="InterPro" id="IPR036457">
    <property type="entry name" value="PPM-type-like_dom_sf"/>
</dbReference>
<evidence type="ECO:0000313" key="12">
    <source>
        <dbReference type="EMBL" id="KAF6160282.1"/>
    </source>
</evidence>
<keyword evidence="7 9" id="KW-0904">Protein phosphatase</keyword>
<feature type="compositionally biased region" description="Polar residues" evidence="10">
    <location>
        <begin position="371"/>
        <end position="382"/>
    </location>
</feature>
<evidence type="ECO:0000256" key="4">
    <source>
        <dbReference type="ARBA" id="ARBA00022723"/>
    </source>
</evidence>
<keyword evidence="4" id="KW-0479">Metal-binding</keyword>
<dbReference type="FunFam" id="3.60.40.10:FF:000291">
    <property type="entry name" value="Protein phosphatase 2C 50"/>
    <property type="match status" value="1"/>
</dbReference>
<evidence type="ECO:0000256" key="7">
    <source>
        <dbReference type="ARBA" id="ARBA00022912"/>
    </source>
</evidence>
<feature type="region of interest" description="Disordered" evidence="10">
    <location>
        <begin position="358"/>
        <end position="382"/>
    </location>
</feature>
<evidence type="ECO:0000259" key="11">
    <source>
        <dbReference type="PROSITE" id="PS51746"/>
    </source>
</evidence>
<dbReference type="InterPro" id="IPR001932">
    <property type="entry name" value="PPM-type_phosphatase-like_dom"/>
</dbReference>
<comment type="caution">
    <text evidence="12">The sequence shown here is derived from an EMBL/GenBank/DDBJ whole genome shotgun (WGS) entry which is preliminary data.</text>
</comment>
<dbReference type="InterPro" id="IPR015655">
    <property type="entry name" value="PP2C"/>
</dbReference>
<evidence type="ECO:0000256" key="6">
    <source>
        <dbReference type="ARBA" id="ARBA00022842"/>
    </source>
</evidence>
<keyword evidence="13" id="KW-1185">Reference proteome</keyword>
<evidence type="ECO:0000256" key="5">
    <source>
        <dbReference type="ARBA" id="ARBA00022801"/>
    </source>
</evidence>
<dbReference type="CDD" id="cd00143">
    <property type="entry name" value="PP2Cc"/>
    <property type="match status" value="1"/>
</dbReference>
<dbReference type="PROSITE" id="PS51746">
    <property type="entry name" value="PPM_2"/>
    <property type="match status" value="1"/>
</dbReference>
<keyword evidence="6" id="KW-0460">Magnesium</keyword>
<dbReference type="PROSITE" id="PS01032">
    <property type="entry name" value="PPM_1"/>
    <property type="match status" value="1"/>
</dbReference>
<dbReference type="Gene3D" id="3.60.40.10">
    <property type="entry name" value="PPM-type phosphatase domain"/>
    <property type="match status" value="1"/>
</dbReference>
<dbReference type="AlphaFoldDB" id="A0A7J7MZW2"/>
<gene>
    <name evidence="12" type="ORF">GIB67_019051</name>
</gene>
<accession>A0A7J7MZW2</accession>
<evidence type="ECO:0000313" key="13">
    <source>
        <dbReference type="Proteomes" id="UP000541444"/>
    </source>
</evidence>
<reference evidence="12 13" key="1">
    <citation type="journal article" date="2020" name="IScience">
        <title>Genome Sequencing of the Endangered Kingdonia uniflora (Circaeasteraceae, Ranunculales) Reveals Potential Mechanisms of Evolutionary Specialization.</title>
        <authorList>
            <person name="Sun Y."/>
            <person name="Deng T."/>
            <person name="Zhang A."/>
            <person name="Moore M.J."/>
            <person name="Landis J.B."/>
            <person name="Lin N."/>
            <person name="Zhang H."/>
            <person name="Zhang X."/>
            <person name="Huang J."/>
            <person name="Zhang X."/>
            <person name="Sun H."/>
            <person name="Wang H."/>
        </authorList>
    </citation>
    <scope>NUCLEOTIDE SEQUENCE [LARGE SCALE GENOMIC DNA]</scope>
    <source>
        <strain evidence="12">TB1705</strain>
        <tissue evidence="12">Leaf</tissue>
    </source>
</reference>
<dbReference type="PANTHER" id="PTHR47992">
    <property type="entry name" value="PROTEIN PHOSPHATASE"/>
    <property type="match status" value="1"/>
</dbReference>
<dbReference type="InterPro" id="IPR000222">
    <property type="entry name" value="PP2C_BS"/>
</dbReference>
<proteinExistence type="inferred from homology"/>
<keyword evidence="5 9" id="KW-0378">Hydrolase</keyword>
<dbReference type="Proteomes" id="UP000541444">
    <property type="component" value="Unassembled WGS sequence"/>
</dbReference>
<feature type="domain" description="PPM-type phosphatase" evidence="11">
    <location>
        <begin position="96"/>
        <end position="413"/>
    </location>
</feature>
<keyword evidence="8" id="KW-0464">Manganese</keyword>
<dbReference type="SMART" id="SM00332">
    <property type="entry name" value="PP2Cc"/>
    <property type="match status" value="1"/>
</dbReference>
<name>A0A7J7MZW2_9MAGN</name>
<dbReference type="EC" id="3.1.3.16" evidence="3"/>
<evidence type="ECO:0000256" key="2">
    <source>
        <dbReference type="ARBA" id="ARBA00001946"/>
    </source>
</evidence>
<comment type="cofactor">
    <cofactor evidence="1">
        <name>Mn(2+)</name>
        <dbReference type="ChEBI" id="CHEBI:29035"/>
    </cofactor>
</comment>
<comment type="cofactor">
    <cofactor evidence="2">
        <name>Mg(2+)</name>
        <dbReference type="ChEBI" id="CHEBI:18420"/>
    </cofactor>
</comment>
<dbReference type="OrthoDB" id="10264738at2759"/>
<dbReference type="SUPFAM" id="SSF81606">
    <property type="entry name" value="PP2C-like"/>
    <property type="match status" value="1"/>
</dbReference>
<evidence type="ECO:0000256" key="9">
    <source>
        <dbReference type="RuleBase" id="RU003465"/>
    </source>
</evidence>
<dbReference type="GO" id="GO:0046872">
    <property type="term" value="F:metal ion binding"/>
    <property type="evidence" value="ECO:0007669"/>
    <property type="project" value="UniProtKB-KW"/>
</dbReference>
<evidence type="ECO:0000256" key="3">
    <source>
        <dbReference type="ARBA" id="ARBA00013081"/>
    </source>
</evidence>
<organism evidence="12 13">
    <name type="scientific">Kingdonia uniflora</name>
    <dbReference type="NCBI Taxonomy" id="39325"/>
    <lineage>
        <taxon>Eukaryota</taxon>
        <taxon>Viridiplantae</taxon>
        <taxon>Streptophyta</taxon>
        <taxon>Embryophyta</taxon>
        <taxon>Tracheophyta</taxon>
        <taxon>Spermatophyta</taxon>
        <taxon>Magnoliopsida</taxon>
        <taxon>Ranunculales</taxon>
        <taxon>Circaeasteraceae</taxon>
        <taxon>Kingdonia</taxon>
    </lineage>
</organism>
<feature type="compositionally biased region" description="Polar residues" evidence="10">
    <location>
        <begin position="80"/>
        <end position="89"/>
    </location>
</feature>
<sequence length="420" mass="45764">MAEICFFSMVGDEDTAAKCREIRRRKLEMRRFPPNPGDAEQDRNLKEKRGEAEDFLPTESKRTRMTSTSSEKKLDISEASFPSTSGQQSETDFTAIFGSLSVSGRSRAMEDAILVRPNLYKPKFNGSRPIHFLGVYDGHGGPHVNTWIVATLCKERMHVFLEEELARENITDDCPNDTWRSVLKRSFERMDEVALTACACGSIGGNSCGCERGGVKSDIVGSTAVVSVLTDDRILVANCGDSRAVLSRGGIAIPLSEDHKPDRPDELARIEAAGGRVIYLNGARVQGILAMSRALGDKYLKPIVISEPEMSITDRTPEDECLILASDGLWDVLSNDMACDVARRCLSEGSPPRVVGILDSNSAPPVETTKESSAGTDQVHQPQSRCSLAAALLTRLALGRKSNDNISVIVVDLKGGQMLE</sequence>
<comment type="similarity">
    <text evidence="9">Belongs to the PP2C family.</text>
</comment>
<dbReference type="Pfam" id="PF00481">
    <property type="entry name" value="PP2C"/>
    <property type="match status" value="1"/>
</dbReference>
<evidence type="ECO:0000256" key="1">
    <source>
        <dbReference type="ARBA" id="ARBA00001936"/>
    </source>
</evidence>
<dbReference type="GO" id="GO:0004722">
    <property type="term" value="F:protein serine/threonine phosphatase activity"/>
    <property type="evidence" value="ECO:0007669"/>
    <property type="project" value="UniProtKB-EC"/>
</dbReference>
<dbReference type="EMBL" id="JACGCM010001165">
    <property type="protein sequence ID" value="KAF6160282.1"/>
    <property type="molecule type" value="Genomic_DNA"/>
</dbReference>
<feature type="compositionally biased region" description="Basic and acidic residues" evidence="10">
    <location>
        <begin position="40"/>
        <end position="52"/>
    </location>
</feature>
<evidence type="ECO:0000256" key="8">
    <source>
        <dbReference type="ARBA" id="ARBA00023211"/>
    </source>
</evidence>
<protein>
    <recommendedName>
        <fullName evidence="3">protein-serine/threonine phosphatase</fullName>
        <ecNumber evidence="3">3.1.3.16</ecNumber>
    </recommendedName>
</protein>
<feature type="region of interest" description="Disordered" evidence="10">
    <location>
        <begin position="25"/>
        <end position="89"/>
    </location>
</feature>